<dbReference type="Proteomes" id="UP000325372">
    <property type="component" value="Unassembled WGS sequence"/>
</dbReference>
<gene>
    <name evidence="1" type="ORF">F3N42_13740</name>
</gene>
<dbReference type="GO" id="GO:0002143">
    <property type="term" value="P:tRNA wobble position uridine thiolation"/>
    <property type="evidence" value="ECO:0007669"/>
    <property type="project" value="TreeGrafter"/>
</dbReference>
<dbReference type="GO" id="GO:0097163">
    <property type="term" value="F:sulfur carrier activity"/>
    <property type="evidence" value="ECO:0007669"/>
    <property type="project" value="TreeGrafter"/>
</dbReference>
<dbReference type="InterPro" id="IPR003787">
    <property type="entry name" value="Sulphur_relay_DsrE/F-like"/>
</dbReference>
<name>A0A5N0T4Q8_9GAMM</name>
<accession>A0A5N0T4Q8</accession>
<dbReference type="PANTHER" id="PTHR34874:SF3">
    <property type="entry name" value="SULFURTRANSFERASE TUSD"/>
    <property type="match status" value="1"/>
</dbReference>
<protein>
    <submittedName>
        <fullName evidence="1">DsrE family protein</fullName>
    </submittedName>
</protein>
<comment type="caution">
    <text evidence="1">The sequence shown here is derived from an EMBL/GenBank/DDBJ whole genome shotgun (WGS) entry which is preliminary data.</text>
</comment>
<dbReference type="AlphaFoldDB" id="A0A5N0T4Q8"/>
<evidence type="ECO:0000313" key="1">
    <source>
        <dbReference type="EMBL" id="KAA9129842.1"/>
    </source>
</evidence>
<dbReference type="GO" id="GO:1990228">
    <property type="term" value="C:sulfurtransferase complex"/>
    <property type="evidence" value="ECO:0007669"/>
    <property type="project" value="TreeGrafter"/>
</dbReference>
<dbReference type="EMBL" id="VYXP01000010">
    <property type="protein sequence ID" value="KAA9129842.1"/>
    <property type="molecule type" value="Genomic_DNA"/>
</dbReference>
<dbReference type="PANTHER" id="PTHR34874">
    <property type="entry name" value="PROTEIN YCHN"/>
    <property type="match status" value="1"/>
</dbReference>
<proteinExistence type="predicted"/>
<dbReference type="Gene3D" id="3.40.1260.10">
    <property type="entry name" value="DsrEFH-like"/>
    <property type="match status" value="1"/>
</dbReference>
<dbReference type="Pfam" id="PF02635">
    <property type="entry name" value="DsrE"/>
    <property type="match status" value="1"/>
</dbReference>
<dbReference type="InterPro" id="IPR027396">
    <property type="entry name" value="DsrEFH-like"/>
</dbReference>
<keyword evidence="2" id="KW-1185">Reference proteome</keyword>
<reference evidence="1 2" key="1">
    <citation type="submission" date="2019-09" db="EMBL/GenBank/DDBJ databases">
        <title>Wenzhouxiangella sp. Genome sequencing and assembly.</title>
        <authorList>
            <person name="Zhang R."/>
        </authorList>
    </citation>
    <scope>NUCLEOTIDE SEQUENCE [LARGE SCALE GENOMIC DNA]</scope>
    <source>
        <strain evidence="1 2">W260</strain>
    </source>
</reference>
<evidence type="ECO:0000313" key="2">
    <source>
        <dbReference type="Proteomes" id="UP000325372"/>
    </source>
</evidence>
<sequence>MNMLLIVNASPWGSTLAHTAMRFARAALAAGAPLAAVYFQGDGVYNAWSGRARDAGAADLAAEWASLARQHDVDLLLCSAAAARRWDDAVEAAVPGPFRPAGLAEVVERMGESARVVSF</sequence>
<organism evidence="1 2">
    <name type="scientific">Marinihelvus fidelis</name>
    <dbReference type="NCBI Taxonomy" id="2613842"/>
    <lineage>
        <taxon>Bacteria</taxon>
        <taxon>Pseudomonadati</taxon>
        <taxon>Pseudomonadota</taxon>
        <taxon>Gammaproteobacteria</taxon>
        <taxon>Chromatiales</taxon>
        <taxon>Wenzhouxiangellaceae</taxon>
        <taxon>Marinihelvus</taxon>
    </lineage>
</organism>
<dbReference type="SUPFAM" id="SSF75169">
    <property type="entry name" value="DsrEFH-like"/>
    <property type="match status" value="1"/>
</dbReference>